<name>A0A1M7BVV3_9RHOB</name>
<feature type="transmembrane region" description="Helical" evidence="1">
    <location>
        <begin position="12"/>
        <end position="30"/>
    </location>
</feature>
<feature type="transmembrane region" description="Helical" evidence="1">
    <location>
        <begin position="71"/>
        <end position="91"/>
    </location>
</feature>
<dbReference type="OrthoDB" id="7869508at2"/>
<evidence type="ECO:0000313" key="2">
    <source>
        <dbReference type="EMBL" id="SHL58996.1"/>
    </source>
</evidence>
<dbReference type="AlphaFoldDB" id="A0A1M7BVV3"/>
<dbReference type="InterPro" id="IPR047784">
    <property type="entry name" value="TrgA"/>
</dbReference>
<keyword evidence="1" id="KW-0812">Transmembrane</keyword>
<dbReference type="STRING" id="1054996.SAMN05444414_12153"/>
<proteinExistence type="predicted"/>
<dbReference type="EMBL" id="FRBN01000021">
    <property type="protein sequence ID" value="SHL58996.1"/>
    <property type="molecule type" value="Genomic_DNA"/>
</dbReference>
<accession>A0A1M7BVV3</accession>
<feature type="transmembrane region" description="Helical" evidence="1">
    <location>
        <begin position="129"/>
        <end position="147"/>
    </location>
</feature>
<dbReference type="NCBIfam" id="NF033773">
    <property type="entry name" value="tellur_TrgA"/>
    <property type="match status" value="1"/>
</dbReference>
<organism evidence="2 3">
    <name type="scientific">Roseovarius marisflavi</name>
    <dbReference type="NCBI Taxonomy" id="1054996"/>
    <lineage>
        <taxon>Bacteria</taxon>
        <taxon>Pseudomonadati</taxon>
        <taxon>Pseudomonadota</taxon>
        <taxon>Alphaproteobacteria</taxon>
        <taxon>Rhodobacterales</taxon>
        <taxon>Roseobacteraceae</taxon>
        <taxon>Roseovarius</taxon>
    </lineage>
</organism>
<keyword evidence="3" id="KW-1185">Reference proteome</keyword>
<keyword evidence="1" id="KW-0472">Membrane</keyword>
<protein>
    <recommendedName>
        <fullName evidence="4">Tellurium resistance protein</fullName>
    </recommendedName>
</protein>
<reference evidence="3" key="1">
    <citation type="submission" date="2016-11" db="EMBL/GenBank/DDBJ databases">
        <authorList>
            <person name="Varghese N."/>
            <person name="Submissions S."/>
        </authorList>
    </citation>
    <scope>NUCLEOTIDE SEQUENCE [LARGE SCALE GENOMIC DNA]</scope>
    <source>
        <strain evidence="3">DSM 29327</strain>
    </source>
</reference>
<evidence type="ECO:0008006" key="4">
    <source>
        <dbReference type="Google" id="ProtNLM"/>
    </source>
</evidence>
<evidence type="ECO:0000313" key="3">
    <source>
        <dbReference type="Proteomes" id="UP000184191"/>
    </source>
</evidence>
<gene>
    <name evidence="2" type="ORF">SAMN05444414_12153</name>
</gene>
<feature type="transmembrane region" description="Helical" evidence="1">
    <location>
        <begin position="42"/>
        <end position="59"/>
    </location>
</feature>
<keyword evidence="1" id="KW-1133">Transmembrane helix</keyword>
<sequence>MPVTDKMPTSAKMVAAIGLGALGWIASEVFRPLMPPDTNFGIFNEVNVVLGLLCGWFVAGTRLGRGYAEGFSAGLTGGGAMVFWALFLQSFNEMLRRALDNRYDGVVEGLTAVVELGVEYGTYMLNGPLIGLLLAGSVIVGVVGEWVSHRWS</sequence>
<evidence type="ECO:0000256" key="1">
    <source>
        <dbReference type="SAM" id="Phobius"/>
    </source>
</evidence>
<dbReference type="Proteomes" id="UP000184191">
    <property type="component" value="Unassembled WGS sequence"/>
</dbReference>